<dbReference type="PANTHER" id="PTHR34308:SF1">
    <property type="entry name" value="COBALAMIN BIOSYNTHESIS PROTEIN CBIB"/>
    <property type="match status" value="1"/>
</dbReference>
<proteinExistence type="inferred from homology"/>
<evidence type="ECO:0000256" key="9">
    <source>
        <dbReference type="HAMAP-Rule" id="MF_00024"/>
    </source>
</evidence>
<dbReference type="HAMAP" id="MF_00024">
    <property type="entry name" value="CobD_CbiB"/>
    <property type="match status" value="1"/>
</dbReference>
<organism evidence="10 11">
    <name type="scientific">Halomonas chromatireducens</name>
    <dbReference type="NCBI Taxonomy" id="507626"/>
    <lineage>
        <taxon>Bacteria</taxon>
        <taxon>Pseudomonadati</taxon>
        <taxon>Pseudomonadota</taxon>
        <taxon>Gammaproteobacteria</taxon>
        <taxon>Oceanospirillales</taxon>
        <taxon>Halomonadaceae</taxon>
        <taxon>Halomonas</taxon>
    </lineage>
</organism>
<dbReference type="Proteomes" id="UP000063387">
    <property type="component" value="Chromosome"/>
</dbReference>
<dbReference type="EMBL" id="CP014226">
    <property type="protein sequence ID" value="AMD02194.1"/>
    <property type="molecule type" value="Genomic_DNA"/>
</dbReference>
<name>A0A109UMY2_9GAMM</name>
<keyword evidence="8 9" id="KW-0472">Membrane</keyword>
<dbReference type="UniPathway" id="UPA00148"/>
<dbReference type="GO" id="GO:0048472">
    <property type="term" value="F:threonine-phosphate decarboxylase activity"/>
    <property type="evidence" value="ECO:0007669"/>
    <property type="project" value="InterPro"/>
</dbReference>
<dbReference type="GO" id="GO:0015420">
    <property type="term" value="F:ABC-type vitamin B12 transporter activity"/>
    <property type="evidence" value="ECO:0007669"/>
    <property type="project" value="UniProtKB-UniRule"/>
</dbReference>
<keyword evidence="11" id="KW-1185">Reference proteome</keyword>
<dbReference type="OrthoDB" id="9811967at2"/>
<protein>
    <recommendedName>
        <fullName evidence="9">Cobalamin biosynthesis protein CobD</fullName>
    </recommendedName>
</protein>
<dbReference type="Pfam" id="PF03186">
    <property type="entry name" value="CobD_Cbib"/>
    <property type="match status" value="1"/>
</dbReference>
<comment type="similarity">
    <text evidence="3 9">Belongs to the CobD/CbiB family.</text>
</comment>
<dbReference type="AlphaFoldDB" id="A0A109UMY2"/>
<dbReference type="NCBIfam" id="TIGR00380">
    <property type="entry name" value="cobal_cbiB"/>
    <property type="match status" value="1"/>
</dbReference>
<dbReference type="PATRIC" id="fig|507626.3.peg.3143"/>
<keyword evidence="4 9" id="KW-1003">Cell membrane</keyword>
<reference evidence="10 11" key="1">
    <citation type="journal article" date="2016" name="Genome Announc.">
        <title>Draft Genome Sequence of 'Halomonas chromatireducens' Strain AGD 8-3, a Haloalkaliphilic Chromate- and Selenite-Reducing Gammaproteobacterium.</title>
        <authorList>
            <person name="Sharko F.S."/>
            <person name="Shapovalova A.A."/>
            <person name="Tsygankova S.V."/>
            <person name="Komova A.V."/>
            <person name="Boulygina E.S."/>
            <person name="Teslyuk A.B."/>
            <person name="Gotovtsev P.M."/>
            <person name="Namsaraev Z.B."/>
            <person name="Khijniak T.V."/>
            <person name="Nedoluzhko A.V."/>
            <person name="Vasilov R.G."/>
        </authorList>
    </citation>
    <scope>NUCLEOTIDE SEQUENCE [LARGE SCALE GENOMIC DNA]</scope>
    <source>
        <strain evidence="10 11">AGD 8-3</strain>
    </source>
</reference>
<comment type="pathway">
    <text evidence="2 9">Cofactor biosynthesis; adenosylcobalamin biosynthesis.</text>
</comment>
<accession>A0A109UMY2</accession>
<keyword evidence="5 9" id="KW-0169">Cobalamin biosynthesis</keyword>
<feature type="transmembrane region" description="Helical" evidence="9">
    <location>
        <begin position="304"/>
        <end position="321"/>
    </location>
</feature>
<keyword evidence="7 9" id="KW-1133">Transmembrane helix</keyword>
<keyword evidence="6 9" id="KW-0812">Transmembrane</keyword>
<dbReference type="KEGG" id="hco:LOKO_03148"/>
<evidence type="ECO:0000256" key="8">
    <source>
        <dbReference type="ARBA" id="ARBA00023136"/>
    </source>
</evidence>
<feature type="transmembrane region" description="Helical" evidence="9">
    <location>
        <begin position="60"/>
        <end position="78"/>
    </location>
</feature>
<dbReference type="PANTHER" id="PTHR34308">
    <property type="entry name" value="COBALAMIN BIOSYNTHESIS PROTEIN CBIB"/>
    <property type="match status" value="1"/>
</dbReference>
<evidence type="ECO:0000256" key="5">
    <source>
        <dbReference type="ARBA" id="ARBA00022573"/>
    </source>
</evidence>
<feature type="transmembrane region" description="Helical" evidence="9">
    <location>
        <begin position="6"/>
        <end position="24"/>
    </location>
</feature>
<evidence type="ECO:0000256" key="7">
    <source>
        <dbReference type="ARBA" id="ARBA00022989"/>
    </source>
</evidence>
<evidence type="ECO:0000256" key="2">
    <source>
        <dbReference type="ARBA" id="ARBA00004953"/>
    </source>
</evidence>
<feature type="transmembrane region" description="Helical" evidence="9">
    <location>
        <begin position="84"/>
        <end position="104"/>
    </location>
</feature>
<comment type="function">
    <text evidence="9">Converts cobyric acid to cobinamide by the addition of aminopropanol on the F carboxylic group.</text>
</comment>
<dbReference type="GO" id="GO:0009236">
    <property type="term" value="P:cobalamin biosynthetic process"/>
    <property type="evidence" value="ECO:0007669"/>
    <property type="project" value="UniProtKB-UniRule"/>
</dbReference>
<dbReference type="GO" id="GO:0005886">
    <property type="term" value="C:plasma membrane"/>
    <property type="evidence" value="ECO:0007669"/>
    <property type="project" value="UniProtKB-SubCell"/>
</dbReference>
<evidence type="ECO:0000256" key="3">
    <source>
        <dbReference type="ARBA" id="ARBA00006263"/>
    </source>
</evidence>
<reference evidence="10 11" key="2">
    <citation type="submission" date="2016-02" db="EMBL/GenBank/DDBJ databases">
        <authorList>
            <person name="Wen L."/>
            <person name="He K."/>
            <person name="Yang H."/>
        </authorList>
    </citation>
    <scope>NUCLEOTIDE SEQUENCE [LARGE SCALE GENOMIC DNA]</scope>
    <source>
        <strain evidence="10 11">AGD 8-3</strain>
    </source>
</reference>
<comment type="subcellular location">
    <subcellularLocation>
        <location evidence="1 9">Cell membrane</location>
        <topology evidence="1 9">Multi-pass membrane protein</topology>
    </subcellularLocation>
</comment>
<evidence type="ECO:0000256" key="4">
    <source>
        <dbReference type="ARBA" id="ARBA00022475"/>
    </source>
</evidence>
<sequence>MTAEPFSLALLALVAMAILLDLMIGDPRCLPHPVVGMGRVIARLERAWNRGSPRARQCKGAIMTLLVVMGVYLLAWGLLTGLAWFHPLLALAAEIGLLASTLAIKGLQDAARDVARPLVAGDLVGARRALRMIVGRDTATLDESEITRGAVETVAENSVDGVTAPLFWALLGGAPLALAYKAVNTLDSMVGYRNERYSDFGWASARLDDTANWVPARLTALAMWLAAFTIPGTGTRGALASTWREAPRHASPNSGWPEAMMANLMGVQVGGTNHYAGVASHRATLGRPLAALEVRHIALSIRHLHGTWLLFVLLMALMIVVKEGLA</sequence>
<dbReference type="RefSeq" id="WP_066451398.1">
    <property type="nucleotide sequence ID" value="NZ_CP014226.1"/>
</dbReference>
<gene>
    <name evidence="9" type="primary">cobD</name>
    <name evidence="10" type="ORF">LOKO_03148</name>
</gene>
<dbReference type="STRING" id="507626.LOKO_03148"/>
<evidence type="ECO:0000256" key="1">
    <source>
        <dbReference type="ARBA" id="ARBA00004651"/>
    </source>
</evidence>
<evidence type="ECO:0000313" key="10">
    <source>
        <dbReference type="EMBL" id="AMD02194.1"/>
    </source>
</evidence>
<comment type="caution">
    <text evidence="9">Lacks conserved residue(s) required for the propagation of feature annotation.</text>
</comment>
<evidence type="ECO:0000256" key="6">
    <source>
        <dbReference type="ARBA" id="ARBA00022692"/>
    </source>
</evidence>
<dbReference type="InterPro" id="IPR004485">
    <property type="entry name" value="Cobalamin_biosynth_CobD/CbiB"/>
</dbReference>
<evidence type="ECO:0000313" key="11">
    <source>
        <dbReference type="Proteomes" id="UP000063387"/>
    </source>
</evidence>